<feature type="region of interest" description="Disordered" evidence="7">
    <location>
        <begin position="675"/>
        <end position="725"/>
    </location>
</feature>
<proteinExistence type="inferred from homology"/>
<dbReference type="NCBIfam" id="TIGR01499">
    <property type="entry name" value="folC"/>
    <property type="match status" value="1"/>
</dbReference>
<keyword evidence="5" id="KW-0067">ATP-binding</keyword>
<dbReference type="Gene3D" id="3.90.190.20">
    <property type="entry name" value="Mur ligase, C-terminal domain"/>
    <property type="match status" value="1"/>
</dbReference>
<dbReference type="GO" id="GO:0008841">
    <property type="term" value="F:dihydrofolate synthase activity"/>
    <property type="evidence" value="ECO:0007669"/>
    <property type="project" value="TreeGrafter"/>
</dbReference>
<feature type="domain" description="Mur ligase central" evidence="8">
    <location>
        <begin position="27"/>
        <end position="181"/>
    </location>
</feature>
<dbReference type="EMBL" id="ML978968">
    <property type="protein sequence ID" value="KAF1928570.1"/>
    <property type="molecule type" value="Genomic_DNA"/>
</dbReference>
<comment type="similarity">
    <text evidence="1">Belongs to the folylpolyglutamate synthase family.</text>
</comment>
<organism evidence="9 10">
    <name type="scientific">Didymella exigua CBS 183.55</name>
    <dbReference type="NCBI Taxonomy" id="1150837"/>
    <lineage>
        <taxon>Eukaryota</taxon>
        <taxon>Fungi</taxon>
        <taxon>Dikarya</taxon>
        <taxon>Ascomycota</taxon>
        <taxon>Pezizomycotina</taxon>
        <taxon>Dothideomycetes</taxon>
        <taxon>Pleosporomycetidae</taxon>
        <taxon>Pleosporales</taxon>
        <taxon>Pleosporineae</taxon>
        <taxon>Didymellaceae</taxon>
        <taxon>Didymella</taxon>
    </lineage>
</organism>
<dbReference type="OrthoDB" id="5212574at2759"/>
<evidence type="ECO:0000256" key="2">
    <source>
        <dbReference type="ARBA" id="ARBA00022598"/>
    </source>
</evidence>
<dbReference type="PANTHER" id="PTHR11136:SF0">
    <property type="entry name" value="DIHYDROFOLATE SYNTHETASE-RELATED"/>
    <property type="match status" value="1"/>
</dbReference>
<evidence type="ECO:0000256" key="4">
    <source>
        <dbReference type="ARBA" id="ARBA00022741"/>
    </source>
</evidence>
<dbReference type="InterPro" id="IPR036565">
    <property type="entry name" value="Mur-like_cat_sf"/>
</dbReference>
<dbReference type="Pfam" id="PF08245">
    <property type="entry name" value="Mur_ligase_M"/>
    <property type="match status" value="1"/>
</dbReference>
<dbReference type="Proteomes" id="UP000800082">
    <property type="component" value="Unassembled WGS sequence"/>
</dbReference>
<keyword evidence="4" id="KW-0547">Nucleotide-binding</keyword>
<feature type="region of interest" description="Disordered" evidence="7">
    <location>
        <begin position="829"/>
        <end position="876"/>
    </location>
</feature>
<dbReference type="SUPFAM" id="SSF53244">
    <property type="entry name" value="MurD-like peptide ligases, peptide-binding domain"/>
    <property type="match status" value="1"/>
</dbReference>
<evidence type="ECO:0000256" key="3">
    <source>
        <dbReference type="ARBA" id="ARBA00022723"/>
    </source>
</evidence>
<dbReference type="GO" id="GO:0005524">
    <property type="term" value="F:ATP binding"/>
    <property type="evidence" value="ECO:0007669"/>
    <property type="project" value="UniProtKB-KW"/>
</dbReference>
<feature type="compositionally biased region" description="Polar residues" evidence="7">
    <location>
        <begin position="253"/>
        <end position="269"/>
    </location>
</feature>
<dbReference type="Gene3D" id="3.40.1190.10">
    <property type="entry name" value="Mur-like, catalytic domain"/>
    <property type="match status" value="1"/>
</dbReference>
<keyword evidence="3" id="KW-0479">Metal-binding</keyword>
<evidence type="ECO:0000313" key="10">
    <source>
        <dbReference type="Proteomes" id="UP000800082"/>
    </source>
</evidence>
<dbReference type="AlphaFoldDB" id="A0A6A5RMR1"/>
<feature type="region of interest" description="Disordered" evidence="7">
    <location>
        <begin position="249"/>
        <end position="279"/>
    </location>
</feature>
<dbReference type="PANTHER" id="PTHR11136">
    <property type="entry name" value="FOLYLPOLYGLUTAMATE SYNTHASE-RELATED"/>
    <property type="match status" value="1"/>
</dbReference>
<evidence type="ECO:0000313" key="9">
    <source>
        <dbReference type="EMBL" id="KAF1928570.1"/>
    </source>
</evidence>
<dbReference type="GO" id="GO:0046872">
    <property type="term" value="F:metal ion binding"/>
    <property type="evidence" value="ECO:0007669"/>
    <property type="project" value="UniProtKB-KW"/>
</dbReference>
<evidence type="ECO:0000256" key="7">
    <source>
        <dbReference type="SAM" id="MobiDB-lite"/>
    </source>
</evidence>
<dbReference type="InterPro" id="IPR013221">
    <property type="entry name" value="Mur_ligase_cen"/>
</dbReference>
<name>A0A6A5RMR1_9PLEO</name>
<evidence type="ECO:0000259" key="8">
    <source>
        <dbReference type="Pfam" id="PF08245"/>
    </source>
</evidence>
<dbReference type="InterPro" id="IPR001645">
    <property type="entry name" value="Folylpolyglutamate_synth"/>
</dbReference>
<dbReference type="UniPathway" id="UPA00850"/>
<accession>A0A6A5RMR1</accession>
<dbReference type="GO" id="GO:0005739">
    <property type="term" value="C:mitochondrion"/>
    <property type="evidence" value="ECO:0007669"/>
    <property type="project" value="TreeGrafter"/>
</dbReference>
<keyword evidence="2" id="KW-0436">Ligase</keyword>
<dbReference type="InterPro" id="IPR036615">
    <property type="entry name" value="Mur_ligase_C_dom_sf"/>
</dbReference>
<evidence type="ECO:0000256" key="5">
    <source>
        <dbReference type="ARBA" id="ARBA00022840"/>
    </source>
</evidence>
<keyword evidence="10" id="KW-1185">Reference proteome</keyword>
<dbReference type="PROSITE" id="PS01012">
    <property type="entry name" value="FOLYLPOLYGLU_SYNT_2"/>
    <property type="match status" value="1"/>
</dbReference>
<evidence type="ECO:0000256" key="6">
    <source>
        <dbReference type="ARBA" id="ARBA00022842"/>
    </source>
</evidence>
<reference evidence="9" key="1">
    <citation type="journal article" date="2020" name="Stud. Mycol.">
        <title>101 Dothideomycetes genomes: a test case for predicting lifestyles and emergence of pathogens.</title>
        <authorList>
            <person name="Haridas S."/>
            <person name="Albert R."/>
            <person name="Binder M."/>
            <person name="Bloem J."/>
            <person name="Labutti K."/>
            <person name="Salamov A."/>
            <person name="Andreopoulos B."/>
            <person name="Baker S."/>
            <person name="Barry K."/>
            <person name="Bills G."/>
            <person name="Bluhm B."/>
            <person name="Cannon C."/>
            <person name="Castanera R."/>
            <person name="Culley D."/>
            <person name="Daum C."/>
            <person name="Ezra D."/>
            <person name="Gonzalez J."/>
            <person name="Henrissat B."/>
            <person name="Kuo A."/>
            <person name="Liang C."/>
            <person name="Lipzen A."/>
            <person name="Lutzoni F."/>
            <person name="Magnuson J."/>
            <person name="Mondo S."/>
            <person name="Nolan M."/>
            <person name="Ohm R."/>
            <person name="Pangilinan J."/>
            <person name="Park H.-J."/>
            <person name="Ramirez L."/>
            <person name="Alfaro M."/>
            <person name="Sun H."/>
            <person name="Tritt A."/>
            <person name="Yoshinaga Y."/>
            <person name="Zwiers L.-H."/>
            <person name="Turgeon B."/>
            <person name="Goodwin S."/>
            <person name="Spatafora J."/>
            <person name="Crous P."/>
            <person name="Grigoriev I."/>
        </authorList>
    </citation>
    <scope>NUCLEOTIDE SEQUENCE</scope>
    <source>
        <strain evidence="9">CBS 183.55</strain>
    </source>
</reference>
<dbReference type="GO" id="GO:0005829">
    <property type="term" value="C:cytosol"/>
    <property type="evidence" value="ECO:0007669"/>
    <property type="project" value="TreeGrafter"/>
</dbReference>
<feature type="compositionally biased region" description="Low complexity" evidence="7">
    <location>
        <begin position="683"/>
        <end position="695"/>
    </location>
</feature>
<keyword evidence="6" id="KW-0460">Magnesium</keyword>
<sequence length="876" mass="97023">MAKIQPGLERISALLKDAAYPWKSIHVAGTNGKGSVCHYASSMLVGRSVNVGKFTSPHLVDRWDCITVNGKPVPETKFRIVEKHVLGVDKKLSIGASPFEILTAVAFTCFHDAKVEVGVVEVGMGGKLDSTNILNNQAVSVITKIARDHQDFLGNTLSEIAAHKAGILRPDVPYIINSANEANVQSVIDDYARSIGAGPRLVSTSWELQKRLYDASKWQRLTSTLLPFQQENLKLAVVAVMHVLETLAKRPENTPNSSRPENTPNSSSPKHMKPKDKSPKPLELAKTLLLNAKQHHAGRQEFVHATPVFKEASQRKNHVLVDGAHNPDAAETLNEFVHSHLRFGQSPTSERPANGWPVTWVLAMTAGKDAHRYLATILKPGDKVVTTTFGPVDGMPWVKPMDPRELLEAAKSVEPTITGVHVPVLGALRALCTAKYMSNQIAPWAPIALTGSLYLVGDLHRELRPRASKTWWTDTTTAAKADREAYLAIQAAERERVRAALKPGANARGDSAAEERAKLQAELEALDFEFQGLEIEEMRLLKNQTTTLGLTDDGTALSAGERLELEDRRFAERHSTPEQLAAYLERAEKAKAALARQNAWMESQKKAREEKLEKRLVRRQRLEDRRERKTNKRKLVKQEKERRRDGALGLGEEALPNWLHARRQSDLQFGTQRRIAIGDPDRPSSSSTPSTLPDTMASKPTSQDTEPDKMTSKPTSRVNEPGDAISFHIEGNKVLSFPRARARARAGLTTRAMGSNLANRDTSSKAELTTIIPARQPEPQDALSSLSTPDAATSSQAERRRRQSARLPHPGPRAEGPNIVMHYAHVSNLRTRGQGPPREEDRVQTWPLATGTQEGHRTPVKYYRHDLPDEREGEGR</sequence>
<gene>
    <name evidence="9" type="ORF">M421DRAFT_420457</name>
</gene>
<feature type="region of interest" description="Disordered" evidence="7">
    <location>
        <begin position="772"/>
        <end position="817"/>
    </location>
</feature>
<protein>
    <submittedName>
        <fullName evidence="9">FolC bifunctional protein</fullName>
    </submittedName>
</protein>
<feature type="compositionally biased region" description="Basic and acidic residues" evidence="7">
    <location>
        <begin position="863"/>
        <end position="876"/>
    </location>
</feature>
<dbReference type="RefSeq" id="XP_033448818.1">
    <property type="nucleotide sequence ID" value="XM_033592491.1"/>
</dbReference>
<feature type="region of interest" description="Disordered" evidence="7">
    <location>
        <begin position="623"/>
        <end position="642"/>
    </location>
</feature>
<dbReference type="SUPFAM" id="SSF53623">
    <property type="entry name" value="MurD-like peptide ligases, catalytic domain"/>
    <property type="match status" value="1"/>
</dbReference>
<dbReference type="GO" id="GO:0004326">
    <property type="term" value="F:tetrahydrofolylpolyglutamate synthase activity"/>
    <property type="evidence" value="ECO:0007669"/>
    <property type="project" value="InterPro"/>
</dbReference>
<dbReference type="InterPro" id="IPR018109">
    <property type="entry name" value="Folylpolyglutamate_synth_CS"/>
</dbReference>
<dbReference type="GeneID" id="54350159"/>
<evidence type="ECO:0000256" key="1">
    <source>
        <dbReference type="ARBA" id="ARBA00008276"/>
    </source>
</evidence>